<dbReference type="FunCoup" id="A0A1Y2AUT4">
    <property type="interactions" value="184"/>
</dbReference>
<evidence type="ECO:0000256" key="9">
    <source>
        <dbReference type="ARBA" id="ARBA00023284"/>
    </source>
</evidence>
<dbReference type="STRING" id="71784.A0A1Y2AUT4"/>
<dbReference type="GO" id="GO:0005737">
    <property type="term" value="C:cytoplasm"/>
    <property type="evidence" value="ECO:0007669"/>
    <property type="project" value="TreeGrafter"/>
</dbReference>
<evidence type="ECO:0000256" key="7">
    <source>
        <dbReference type="ARBA" id="ARBA00023157"/>
    </source>
</evidence>
<protein>
    <recommendedName>
        <fullName evidence="3">thioredoxin-dependent peroxiredoxin</fullName>
        <ecNumber evidence="3">1.11.1.24</ecNumber>
    </recommendedName>
    <alternativeName>
        <fullName evidence="13">Nuclear thiol peroxidase</fullName>
    </alternativeName>
    <alternativeName>
        <fullName evidence="10">Thioredoxin peroxidase</fullName>
    </alternativeName>
</protein>
<dbReference type="InterPro" id="IPR036249">
    <property type="entry name" value="Thioredoxin-like_sf"/>
</dbReference>
<dbReference type="PANTHER" id="PTHR42801:SF23">
    <property type="entry name" value="PEROXIREDOXIN DOT5"/>
    <property type="match status" value="1"/>
</dbReference>
<keyword evidence="5" id="KW-0049">Antioxidant</keyword>
<keyword evidence="8" id="KW-0539">Nucleus</keyword>
<keyword evidence="17" id="KW-1185">Reference proteome</keyword>
<evidence type="ECO:0000256" key="12">
    <source>
        <dbReference type="ARBA" id="ARBA00049091"/>
    </source>
</evidence>
<dbReference type="FunFam" id="3.40.30.10:FF:000157">
    <property type="entry name" value="DOT5p Nuclear thiol peroxidase"/>
    <property type="match status" value="1"/>
</dbReference>
<dbReference type="Pfam" id="PF00578">
    <property type="entry name" value="AhpC-TSA"/>
    <property type="match status" value="1"/>
</dbReference>
<evidence type="ECO:0000256" key="4">
    <source>
        <dbReference type="ARBA" id="ARBA00022559"/>
    </source>
</evidence>
<dbReference type="PROSITE" id="PS51352">
    <property type="entry name" value="THIOREDOXIN_2"/>
    <property type="match status" value="1"/>
</dbReference>
<evidence type="ECO:0000256" key="1">
    <source>
        <dbReference type="ARBA" id="ARBA00004123"/>
    </source>
</evidence>
<evidence type="ECO:0000256" key="13">
    <source>
        <dbReference type="ARBA" id="ARBA00077538"/>
    </source>
</evidence>
<accession>A0A1Y2AUT4</accession>
<dbReference type="OrthoDB" id="338622at2759"/>
<dbReference type="CDD" id="cd03017">
    <property type="entry name" value="PRX_BCP"/>
    <property type="match status" value="1"/>
</dbReference>
<comment type="subcellular location">
    <subcellularLocation>
        <location evidence="1">Nucleus</location>
    </subcellularLocation>
</comment>
<dbReference type="Proteomes" id="UP000193986">
    <property type="component" value="Unassembled WGS sequence"/>
</dbReference>
<evidence type="ECO:0000256" key="11">
    <source>
        <dbReference type="ARBA" id="ARBA00038489"/>
    </source>
</evidence>
<dbReference type="SUPFAM" id="SSF52833">
    <property type="entry name" value="Thioredoxin-like"/>
    <property type="match status" value="1"/>
</dbReference>
<evidence type="ECO:0000256" key="5">
    <source>
        <dbReference type="ARBA" id="ARBA00022862"/>
    </source>
</evidence>
<sequence length="225" mass="24169">MQRGAEDKPKSIPASKKSKVTSSKDNGPASKKAKVSSKAADKPAEGPVSKKTKAPSKSAAEEKAAEAPASAPSSKGLKLGDKLPKITLQDNTGSDVDVSTLAGEKGVVIFLYPKADTPGCTNQACGFRDHFAEIQELGYDVWGLSKDKPAAQQRWIDKKELNYKLLCDPDSKLIKKLGAFVLPNNTKRSHFIFEKGSGKLVDAQLGVKPVDDPGNCLKFIKQHHK</sequence>
<dbReference type="EMBL" id="MCFC01000048">
    <property type="protein sequence ID" value="ORY26331.1"/>
    <property type="molecule type" value="Genomic_DNA"/>
</dbReference>
<dbReference type="InterPro" id="IPR000866">
    <property type="entry name" value="AhpC/TSA"/>
</dbReference>
<dbReference type="EC" id="1.11.1.24" evidence="3"/>
<proteinExistence type="inferred from homology"/>
<organism evidence="16 17">
    <name type="scientific">Naematelia encephala</name>
    <dbReference type="NCBI Taxonomy" id="71784"/>
    <lineage>
        <taxon>Eukaryota</taxon>
        <taxon>Fungi</taxon>
        <taxon>Dikarya</taxon>
        <taxon>Basidiomycota</taxon>
        <taxon>Agaricomycotina</taxon>
        <taxon>Tremellomycetes</taxon>
        <taxon>Tremellales</taxon>
        <taxon>Naemateliaceae</taxon>
        <taxon>Naematelia</taxon>
    </lineage>
</organism>
<dbReference type="InterPro" id="IPR013766">
    <property type="entry name" value="Thioredoxin_domain"/>
</dbReference>
<dbReference type="PANTHER" id="PTHR42801">
    <property type="entry name" value="THIOREDOXIN-DEPENDENT PEROXIDE REDUCTASE"/>
    <property type="match status" value="1"/>
</dbReference>
<dbReference type="GO" id="GO:0034599">
    <property type="term" value="P:cellular response to oxidative stress"/>
    <property type="evidence" value="ECO:0007669"/>
    <property type="project" value="UniProtKB-ARBA"/>
</dbReference>
<evidence type="ECO:0000313" key="17">
    <source>
        <dbReference type="Proteomes" id="UP000193986"/>
    </source>
</evidence>
<comment type="catalytic activity">
    <reaction evidence="12">
        <text>a hydroperoxide + [thioredoxin]-dithiol = an alcohol + [thioredoxin]-disulfide + H2O</text>
        <dbReference type="Rhea" id="RHEA:62620"/>
        <dbReference type="Rhea" id="RHEA-COMP:10698"/>
        <dbReference type="Rhea" id="RHEA-COMP:10700"/>
        <dbReference type="ChEBI" id="CHEBI:15377"/>
        <dbReference type="ChEBI" id="CHEBI:29950"/>
        <dbReference type="ChEBI" id="CHEBI:30879"/>
        <dbReference type="ChEBI" id="CHEBI:35924"/>
        <dbReference type="ChEBI" id="CHEBI:50058"/>
        <dbReference type="EC" id="1.11.1.24"/>
    </reaction>
</comment>
<dbReference type="AlphaFoldDB" id="A0A1Y2AUT4"/>
<dbReference type="InterPro" id="IPR050924">
    <property type="entry name" value="Peroxiredoxin_BCP/PrxQ"/>
</dbReference>
<keyword evidence="4" id="KW-0575">Peroxidase</keyword>
<evidence type="ECO:0000256" key="3">
    <source>
        <dbReference type="ARBA" id="ARBA00013017"/>
    </source>
</evidence>
<comment type="subunit">
    <text evidence="2">Monomer.</text>
</comment>
<comment type="similarity">
    <text evidence="11">Belongs to the peroxiredoxin family. BCP/PrxQ subfamily.</text>
</comment>
<feature type="region of interest" description="Disordered" evidence="14">
    <location>
        <begin position="1"/>
        <end position="80"/>
    </location>
</feature>
<keyword evidence="6" id="KW-0560">Oxidoreductase</keyword>
<feature type="compositionally biased region" description="Low complexity" evidence="14">
    <location>
        <begin position="66"/>
        <end position="75"/>
    </location>
</feature>
<evidence type="ECO:0000313" key="16">
    <source>
        <dbReference type="EMBL" id="ORY26331.1"/>
    </source>
</evidence>
<feature type="compositionally biased region" description="Basic and acidic residues" evidence="14">
    <location>
        <begin position="1"/>
        <end position="10"/>
    </location>
</feature>
<gene>
    <name evidence="16" type="ORF">BCR39DRAFT_541343</name>
</gene>
<feature type="domain" description="Thioredoxin" evidence="15">
    <location>
        <begin position="77"/>
        <end position="225"/>
    </location>
</feature>
<reference evidence="16 17" key="1">
    <citation type="submission" date="2016-07" db="EMBL/GenBank/DDBJ databases">
        <title>Pervasive Adenine N6-methylation of Active Genes in Fungi.</title>
        <authorList>
            <consortium name="DOE Joint Genome Institute"/>
            <person name="Mondo S.J."/>
            <person name="Dannebaum R.O."/>
            <person name="Kuo R.C."/>
            <person name="Labutti K."/>
            <person name="Haridas S."/>
            <person name="Kuo A."/>
            <person name="Salamov A."/>
            <person name="Ahrendt S.R."/>
            <person name="Lipzen A."/>
            <person name="Sullivan W."/>
            <person name="Andreopoulos W.B."/>
            <person name="Clum A."/>
            <person name="Lindquist E."/>
            <person name="Daum C."/>
            <person name="Ramamoorthy G.K."/>
            <person name="Gryganskyi A."/>
            <person name="Culley D."/>
            <person name="Magnuson J.K."/>
            <person name="James T.Y."/>
            <person name="O'Malley M.A."/>
            <person name="Stajich J.E."/>
            <person name="Spatafora J.W."/>
            <person name="Visel A."/>
            <person name="Grigoriev I.V."/>
        </authorList>
    </citation>
    <scope>NUCLEOTIDE SEQUENCE [LARGE SCALE GENOMIC DNA]</scope>
    <source>
        <strain evidence="16 17">68-887.2</strain>
    </source>
</reference>
<keyword evidence="7" id="KW-1015">Disulfide bond</keyword>
<keyword evidence="9" id="KW-0676">Redox-active center</keyword>
<comment type="caution">
    <text evidence="16">The sequence shown here is derived from an EMBL/GenBank/DDBJ whole genome shotgun (WGS) entry which is preliminary data.</text>
</comment>
<dbReference type="InParanoid" id="A0A1Y2AUT4"/>
<evidence type="ECO:0000256" key="14">
    <source>
        <dbReference type="SAM" id="MobiDB-lite"/>
    </source>
</evidence>
<dbReference type="GO" id="GO:0005634">
    <property type="term" value="C:nucleus"/>
    <property type="evidence" value="ECO:0007669"/>
    <property type="project" value="UniProtKB-SubCell"/>
</dbReference>
<evidence type="ECO:0000256" key="2">
    <source>
        <dbReference type="ARBA" id="ARBA00011245"/>
    </source>
</evidence>
<dbReference type="Gene3D" id="3.40.30.10">
    <property type="entry name" value="Glutaredoxin"/>
    <property type="match status" value="1"/>
</dbReference>
<evidence type="ECO:0000259" key="15">
    <source>
        <dbReference type="PROSITE" id="PS51352"/>
    </source>
</evidence>
<name>A0A1Y2AUT4_9TREE</name>
<dbReference type="GO" id="GO:0045454">
    <property type="term" value="P:cell redox homeostasis"/>
    <property type="evidence" value="ECO:0007669"/>
    <property type="project" value="TreeGrafter"/>
</dbReference>
<evidence type="ECO:0000256" key="10">
    <source>
        <dbReference type="ARBA" id="ARBA00032824"/>
    </source>
</evidence>
<evidence type="ECO:0000256" key="6">
    <source>
        <dbReference type="ARBA" id="ARBA00023002"/>
    </source>
</evidence>
<evidence type="ECO:0000256" key="8">
    <source>
        <dbReference type="ARBA" id="ARBA00023242"/>
    </source>
</evidence>
<dbReference type="GO" id="GO:0008379">
    <property type="term" value="F:thioredoxin peroxidase activity"/>
    <property type="evidence" value="ECO:0007669"/>
    <property type="project" value="TreeGrafter"/>
</dbReference>